<dbReference type="AlphaFoldDB" id="A0A8X6P9N0"/>
<accession>A0A8X6P9N0</accession>
<gene>
    <name evidence="1" type="ORF">NPIL_636611</name>
</gene>
<dbReference type="EMBL" id="BMAW01066692">
    <property type="protein sequence ID" value="GFT56002.1"/>
    <property type="molecule type" value="Genomic_DNA"/>
</dbReference>
<proteinExistence type="predicted"/>
<organism evidence="1 2">
    <name type="scientific">Nephila pilipes</name>
    <name type="common">Giant wood spider</name>
    <name type="synonym">Nephila maculata</name>
    <dbReference type="NCBI Taxonomy" id="299642"/>
    <lineage>
        <taxon>Eukaryota</taxon>
        <taxon>Metazoa</taxon>
        <taxon>Ecdysozoa</taxon>
        <taxon>Arthropoda</taxon>
        <taxon>Chelicerata</taxon>
        <taxon>Arachnida</taxon>
        <taxon>Araneae</taxon>
        <taxon>Araneomorphae</taxon>
        <taxon>Entelegynae</taxon>
        <taxon>Araneoidea</taxon>
        <taxon>Nephilidae</taxon>
        <taxon>Nephila</taxon>
    </lineage>
</organism>
<dbReference type="Proteomes" id="UP000887013">
    <property type="component" value="Unassembled WGS sequence"/>
</dbReference>
<evidence type="ECO:0000313" key="1">
    <source>
        <dbReference type="EMBL" id="GFT56002.1"/>
    </source>
</evidence>
<keyword evidence="2" id="KW-1185">Reference proteome</keyword>
<comment type="caution">
    <text evidence="1">The sequence shown here is derived from an EMBL/GenBank/DDBJ whole genome shotgun (WGS) entry which is preliminary data.</text>
</comment>
<reference evidence="1" key="1">
    <citation type="submission" date="2020-08" db="EMBL/GenBank/DDBJ databases">
        <title>Multicomponent nature underlies the extraordinary mechanical properties of spider dragline silk.</title>
        <authorList>
            <person name="Kono N."/>
            <person name="Nakamura H."/>
            <person name="Mori M."/>
            <person name="Yoshida Y."/>
            <person name="Ohtoshi R."/>
            <person name="Malay A.D."/>
            <person name="Moran D.A.P."/>
            <person name="Tomita M."/>
            <person name="Numata K."/>
            <person name="Arakawa K."/>
        </authorList>
    </citation>
    <scope>NUCLEOTIDE SEQUENCE</scope>
</reference>
<name>A0A8X6P9N0_NEPPI</name>
<protein>
    <submittedName>
        <fullName evidence="1">Uncharacterized protein</fullName>
    </submittedName>
</protein>
<sequence>MSHIGSFPQSVPHDSIHNTSHVTVELLLIEVRSSKSLLGLRKSSNKAVYSQSLSQKPTGRKVNSIFT</sequence>
<evidence type="ECO:0000313" key="2">
    <source>
        <dbReference type="Proteomes" id="UP000887013"/>
    </source>
</evidence>